<dbReference type="PATRIC" id="fig|1069083.5.peg.832"/>
<dbReference type="RefSeq" id="WP_004591732.1">
    <property type="nucleotide sequence ID" value="NZ_APMM01000028.1"/>
</dbReference>
<dbReference type="AlphaFoldDB" id="N6VY61"/>
<name>N6VY61_9EURY</name>
<dbReference type="OrthoDB" id="65467at2157"/>
<keyword evidence="2" id="KW-1185">Reference proteome</keyword>
<dbReference type="STRING" id="1069083.GCA_000371805_00672"/>
<evidence type="ECO:0000313" key="1">
    <source>
        <dbReference type="EMBL" id="ENN96052.1"/>
    </source>
</evidence>
<accession>N6VY61</accession>
<gene>
    <name evidence="1" type="ORF">J422_04253</name>
</gene>
<proteinExistence type="predicted"/>
<evidence type="ECO:0000313" key="2">
    <source>
        <dbReference type="Proteomes" id="UP000053695"/>
    </source>
</evidence>
<dbReference type="EMBL" id="APMM01000028">
    <property type="protein sequence ID" value="ENN96052.1"/>
    <property type="molecule type" value="Genomic_DNA"/>
</dbReference>
<protein>
    <submittedName>
        <fullName evidence="1">Uncharacterized protein</fullName>
    </submittedName>
</protein>
<reference evidence="1 2" key="1">
    <citation type="journal article" date="2013" name="Genome Announc.">
        <title>Draft Genome Sequence of a Highly Flagellated, Fast-Swimming Archaeon, Methanocaldococcus villosus Strain KIN24-T80 (DSM 22612).</title>
        <authorList>
            <person name="Thennarasu S."/>
            <person name="Polireddy D."/>
            <person name="Antony A."/>
            <person name="Yada M.R."/>
            <person name="Algarawi S."/>
            <person name="Sivakumar N."/>
        </authorList>
    </citation>
    <scope>NUCLEOTIDE SEQUENCE [LARGE SCALE GENOMIC DNA]</scope>
    <source>
        <strain evidence="1 2">KIN24-T80</strain>
    </source>
</reference>
<comment type="caution">
    <text evidence="1">The sequence shown here is derived from an EMBL/GenBank/DDBJ whole genome shotgun (WGS) entry which is preliminary data.</text>
</comment>
<sequence>MIYGVLLNIPEKYAPKYEDIIRKIIGEGIARGDIISFCEARYKGDVAFVMLARSRRAAQKVYEELKEHPIHVKVIEIEGKEIE</sequence>
<organism evidence="1 2">
    <name type="scientific">Methanocaldococcus villosus KIN24-T80</name>
    <dbReference type="NCBI Taxonomy" id="1069083"/>
    <lineage>
        <taxon>Archaea</taxon>
        <taxon>Methanobacteriati</taxon>
        <taxon>Methanobacteriota</taxon>
        <taxon>Methanomada group</taxon>
        <taxon>Methanococci</taxon>
        <taxon>Methanococcales</taxon>
        <taxon>Methanocaldococcaceae</taxon>
        <taxon>Methanocaldococcus</taxon>
    </lineage>
</organism>
<dbReference type="Proteomes" id="UP000053695">
    <property type="component" value="Unassembled WGS sequence"/>
</dbReference>